<dbReference type="InterPro" id="IPR039532">
    <property type="entry name" value="TetR_C_Firmicutes"/>
</dbReference>
<feature type="DNA-binding region" description="H-T-H motif" evidence="2">
    <location>
        <begin position="35"/>
        <end position="54"/>
    </location>
</feature>
<feature type="domain" description="HTH tetR-type" evidence="3">
    <location>
        <begin position="12"/>
        <end position="72"/>
    </location>
</feature>
<accession>A0A096B7D1</accession>
<dbReference type="PATRIC" id="fig|742738.3.peg.2504"/>
<reference evidence="4 5" key="1">
    <citation type="submission" date="2011-08" db="EMBL/GenBank/DDBJ databases">
        <title>The Genome Sequence of Clostridium orbiscindens 1_3_50AFAA.</title>
        <authorList>
            <consortium name="The Broad Institute Genome Sequencing Platform"/>
            <person name="Earl A."/>
            <person name="Ward D."/>
            <person name="Feldgarden M."/>
            <person name="Gevers D."/>
            <person name="Daigneault M."/>
            <person name="Strauss J."/>
            <person name="Allen-Vercoe E."/>
            <person name="Young S.K."/>
            <person name="Zeng Q."/>
            <person name="Gargeya S."/>
            <person name="Fitzgerald M."/>
            <person name="Haas B."/>
            <person name="Abouelleil A."/>
            <person name="Alvarado L."/>
            <person name="Arachchi H.M."/>
            <person name="Berlin A."/>
            <person name="Brown A."/>
            <person name="Chapman S.B."/>
            <person name="Chen Z."/>
            <person name="Dunbar C."/>
            <person name="Freedman E."/>
            <person name="Gearin G."/>
            <person name="Gellesch M."/>
            <person name="Goldberg J."/>
            <person name="Griggs A."/>
            <person name="Gujja S."/>
            <person name="Heiman D."/>
            <person name="Howarth C."/>
            <person name="Larson L."/>
            <person name="Lui A."/>
            <person name="MacDonald P.J.P."/>
            <person name="Montmayeur A."/>
            <person name="Murphy C."/>
            <person name="Neiman D."/>
            <person name="Pearson M."/>
            <person name="Priest M."/>
            <person name="Roberts A."/>
            <person name="Saif S."/>
            <person name="Shea T."/>
            <person name="Shenoy N."/>
            <person name="Sisk P."/>
            <person name="Stolte C."/>
            <person name="Sykes S."/>
            <person name="Wortman J."/>
            <person name="Nusbaum C."/>
            <person name="Birren B."/>
        </authorList>
    </citation>
    <scope>NUCLEOTIDE SEQUENCE [LARGE SCALE GENOMIC DNA]</scope>
    <source>
        <strain evidence="4 5">1_3_50AFAA</strain>
    </source>
</reference>
<evidence type="ECO:0000256" key="1">
    <source>
        <dbReference type="ARBA" id="ARBA00023125"/>
    </source>
</evidence>
<keyword evidence="5" id="KW-1185">Reference proteome</keyword>
<dbReference type="InterPro" id="IPR001647">
    <property type="entry name" value="HTH_TetR"/>
</dbReference>
<evidence type="ECO:0000259" key="3">
    <source>
        <dbReference type="PROSITE" id="PS50977"/>
    </source>
</evidence>
<organism evidence="4 5">
    <name type="scientific">Flavonifractor plautii 1_3_50AFAA</name>
    <dbReference type="NCBI Taxonomy" id="742738"/>
    <lineage>
        <taxon>Bacteria</taxon>
        <taxon>Bacillati</taxon>
        <taxon>Bacillota</taxon>
        <taxon>Clostridia</taxon>
        <taxon>Eubacteriales</taxon>
        <taxon>Oscillospiraceae</taxon>
        <taxon>Flavonifractor</taxon>
    </lineage>
</organism>
<protein>
    <recommendedName>
        <fullName evidence="3">HTH tetR-type domain-containing protein</fullName>
    </recommendedName>
</protein>
<dbReference type="PROSITE" id="PS50977">
    <property type="entry name" value="HTH_TETR_2"/>
    <property type="match status" value="1"/>
</dbReference>
<dbReference type="eggNOG" id="COG1309">
    <property type="taxonomic scope" value="Bacteria"/>
</dbReference>
<dbReference type="InterPro" id="IPR050624">
    <property type="entry name" value="HTH-type_Tx_Regulator"/>
</dbReference>
<dbReference type="PANTHER" id="PTHR43479">
    <property type="entry name" value="ACREF/ENVCD OPERON REPRESSOR-RELATED"/>
    <property type="match status" value="1"/>
</dbReference>
<evidence type="ECO:0000313" key="5">
    <source>
        <dbReference type="Proteomes" id="UP000029585"/>
    </source>
</evidence>
<dbReference type="Gene3D" id="1.10.357.10">
    <property type="entry name" value="Tetracycline Repressor, domain 2"/>
    <property type="match status" value="1"/>
</dbReference>
<comment type="caution">
    <text evidence="4">The sequence shown here is derived from an EMBL/GenBank/DDBJ whole genome shotgun (WGS) entry which is preliminary data.</text>
</comment>
<dbReference type="SUPFAM" id="SSF46689">
    <property type="entry name" value="Homeodomain-like"/>
    <property type="match status" value="1"/>
</dbReference>
<dbReference type="Pfam" id="PF00440">
    <property type="entry name" value="TetR_N"/>
    <property type="match status" value="1"/>
</dbReference>
<evidence type="ECO:0000256" key="2">
    <source>
        <dbReference type="PROSITE-ProRule" id="PRU00335"/>
    </source>
</evidence>
<sequence>MESRWEVRRLAPSTKLALANALKKLLQKKFLDDITVKELVEECEVNRQTFYYHFQDIYDLLRWFLEHETSEALRGADCWQDALRAAFRYVQDNHLAIYHVYRSSGRDHLDCHFFSLARAITASTLAESARDLPLPERELDFLADFYMYAIAGMMMGWLSDDMREEPEEIVGRLDRLLEGEFRRAAEKFSAGEPVS</sequence>
<gene>
    <name evidence="4" type="ORF">HMPREF9460_02436</name>
</gene>
<proteinExistence type="predicted"/>
<dbReference type="GO" id="GO:0003677">
    <property type="term" value="F:DNA binding"/>
    <property type="evidence" value="ECO:0007669"/>
    <property type="project" value="UniProtKB-UniRule"/>
</dbReference>
<dbReference type="PANTHER" id="PTHR43479:SF7">
    <property type="entry name" value="TETR-FAMILY TRANSCRIPTIONAL REGULATOR"/>
    <property type="match status" value="1"/>
</dbReference>
<dbReference type="AlphaFoldDB" id="A0A096B7D1"/>
<dbReference type="InterPro" id="IPR009057">
    <property type="entry name" value="Homeodomain-like_sf"/>
</dbReference>
<dbReference type="Pfam" id="PF14278">
    <property type="entry name" value="TetR_C_8"/>
    <property type="match status" value="1"/>
</dbReference>
<name>A0A096B7D1_FLAPL</name>
<dbReference type="HOGENOM" id="CLU_087539_2_1_9"/>
<dbReference type="EMBL" id="ADLO01000076">
    <property type="protein sequence ID" value="KGF54881.1"/>
    <property type="molecule type" value="Genomic_DNA"/>
</dbReference>
<evidence type="ECO:0000313" key="4">
    <source>
        <dbReference type="EMBL" id="KGF54881.1"/>
    </source>
</evidence>
<dbReference type="Proteomes" id="UP000029585">
    <property type="component" value="Unassembled WGS sequence"/>
</dbReference>
<keyword evidence="1 2" id="KW-0238">DNA-binding</keyword>